<feature type="domain" description="Thiamine pyrophosphate enzyme central" evidence="4">
    <location>
        <begin position="195"/>
        <end position="326"/>
    </location>
</feature>
<dbReference type="EMBL" id="MSIF01000026">
    <property type="protein sequence ID" value="OLF05756.1"/>
    <property type="molecule type" value="Genomic_DNA"/>
</dbReference>
<dbReference type="NCBIfam" id="NF006122">
    <property type="entry name" value="PRK08266.1"/>
    <property type="match status" value="1"/>
</dbReference>
<dbReference type="RefSeq" id="WP_075137387.1">
    <property type="nucleotide sequence ID" value="NZ_MSIF01000026.1"/>
</dbReference>
<dbReference type="InterPro" id="IPR029035">
    <property type="entry name" value="DHS-like_NAD/FAD-binding_dom"/>
</dbReference>
<dbReference type="Pfam" id="PF00205">
    <property type="entry name" value="TPP_enzyme_M"/>
    <property type="match status" value="1"/>
</dbReference>
<dbReference type="GO" id="GO:0003984">
    <property type="term" value="F:acetolactate synthase activity"/>
    <property type="evidence" value="ECO:0007669"/>
    <property type="project" value="TreeGrafter"/>
</dbReference>
<feature type="domain" description="Thiamine pyrophosphate enzyme TPP-binding" evidence="5">
    <location>
        <begin position="387"/>
        <end position="526"/>
    </location>
</feature>
<dbReference type="CDD" id="cd07035">
    <property type="entry name" value="TPP_PYR_POX_like"/>
    <property type="match status" value="1"/>
</dbReference>
<gene>
    <name evidence="7" type="ORF">BLA60_35195</name>
</gene>
<evidence type="ECO:0000256" key="1">
    <source>
        <dbReference type="ARBA" id="ARBA00007812"/>
    </source>
</evidence>
<feature type="domain" description="Thiamine pyrophosphate enzyme N-terminal TPP-binding" evidence="6">
    <location>
        <begin position="6"/>
        <end position="126"/>
    </location>
</feature>
<dbReference type="InterPro" id="IPR045229">
    <property type="entry name" value="TPP_enz"/>
</dbReference>
<evidence type="ECO:0000313" key="7">
    <source>
        <dbReference type="EMBL" id="OLF05756.1"/>
    </source>
</evidence>
<protein>
    <recommendedName>
        <fullName evidence="9">Acetolactate synthase-1/2/3 large subunit</fullName>
    </recommendedName>
</protein>
<dbReference type="GO" id="GO:0030976">
    <property type="term" value="F:thiamine pyrophosphate binding"/>
    <property type="evidence" value="ECO:0007669"/>
    <property type="project" value="InterPro"/>
</dbReference>
<dbReference type="GO" id="GO:0005948">
    <property type="term" value="C:acetolactate synthase complex"/>
    <property type="evidence" value="ECO:0007669"/>
    <property type="project" value="TreeGrafter"/>
</dbReference>
<dbReference type="Pfam" id="PF02775">
    <property type="entry name" value="TPP_enzyme_C"/>
    <property type="match status" value="1"/>
</dbReference>
<proteinExistence type="inferred from homology"/>
<comment type="similarity">
    <text evidence="1 3">Belongs to the TPP enzyme family.</text>
</comment>
<evidence type="ECO:0008006" key="9">
    <source>
        <dbReference type="Google" id="ProtNLM"/>
    </source>
</evidence>
<dbReference type="PANTHER" id="PTHR18968:SF167">
    <property type="entry name" value="ACETOLACTATE SYNTHASE LARGE SUBUNIT ILVB2-RELATED"/>
    <property type="match status" value="1"/>
</dbReference>
<dbReference type="GO" id="GO:0009097">
    <property type="term" value="P:isoleucine biosynthetic process"/>
    <property type="evidence" value="ECO:0007669"/>
    <property type="project" value="TreeGrafter"/>
</dbReference>
<dbReference type="InterPro" id="IPR012000">
    <property type="entry name" value="Thiamin_PyroP_enz_cen_dom"/>
</dbReference>
<reference evidence="7 8" key="1">
    <citation type="submission" date="2016-12" db="EMBL/GenBank/DDBJ databases">
        <title>The draft genome sequence of Actinophytocola xinjiangensis.</title>
        <authorList>
            <person name="Wang W."/>
            <person name="Yuan L."/>
        </authorList>
    </citation>
    <scope>NUCLEOTIDE SEQUENCE [LARGE SCALE GENOMIC DNA]</scope>
    <source>
        <strain evidence="7 8">CGMCC 4.4663</strain>
    </source>
</reference>
<dbReference type="CDD" id="cd00568">
    <property type="entry name" value="TPP_enzymes"/>
    <property type="match status" value="1"/>
</dbReference>
<dbReference type="Pfam" id="PF02776">
    <property type="entry name" value="TPP_enzyme_N"/>
    <property type="match status" value="1"/>
</dbReference>
<dbReference type="SUPFAM" id="SSF52518">
    <property type="entry name" value="Thiamin diphosphate-binding fold (THDP-binding)"/>
    <property type="match status" value="2"/>
</dbReference>
<dbReference type="SUPFAM" id="SSF52467">
    <property type="entry name" value="DHS-like NAD/FAD-binding domain"/>
    <property type="match status" value="1"/>
</dbReference>
<dbReference type="InterPro" id="IPR029061">
    <property type="entry name" value="THDP-binding"/>
</dbReference>
<evidence type="ECO:0000259" key="5">
    <source>
        <dbReference type="Pfam" id="PF02775"/>
    </source>
</evidence>
<dbReference type="GO" id="GO:0050660">
    <property type="term" value="F:flavin adenine dinucleotide binding"/>
    <property type="evidence" value="ECO:0007669"/>
    <property type="project" value="TreeGrafter"/>
</dbReference>
<dbReference type="OrthoDB" id="2443624at2"/>
<dbReference type="Gene3D" id="3.40.50.1220">
    <property type="entry name" value="TPP-binding domain"/>
    <property type="match status" value="1"/>
</dbReference>
<dbReference type="GO" id="GO:0000287">
    <property type="term" value="F:magnesium ion binding"/>
    <property type="evidence" value="ECO:0007669"/>
    <property type="project" value="InterPro"/>
</dbReference>
<organism evidence="7 8">
    <name type="scientific">Actinophytocola xinjiangensis</name>
    <dbReference type="NCBI Taxonomy" id="485602"/>
    <lineage>
        <taxon>Bacteria</taxon>
        <taxon>Bacillati</taxon>
        <taxon>Actinomycetota</taxon>
        <taxon>Actinomycetes</taxon>
        <taxon>Pseudonocardiales</taxon>
        <taxon>Pseudonocardiaceae</taxon>
    </lineage>
</organism>
<keyword evidence="2 3" id="KW-0786">Thiamine pyrophosphate</keyword>
<dbReference type="Gene3D" id="3.40.50.970">
    <property type="match status" value="2"/>
</dbReference>
<dbReference type="InterPro" id="IPR012001">
    <property type="entry name" value="Thiamin_PyroP_enz_TPP-bd_dom"/>
</dbReference>
<dbReference type="InterPro" id="IPR000399">
    <property type="entry name" value="TPP-bd_CS"/>
</dbReference>
<evidence type="ECO:0000259" key="4">
    <source>
        <dbReference type="Pfam" id="PF00205"/>
    </source>
</evidence>
<evidence type="ECO:0000313" key="8">
    <source>
        <dbReference type="Proteomes" id="UP000185696"/>
    </source>
</evidence>
<name>A0A7Z0WGJ4_9PSEU</name>
<dbReference type="PROSITE" id="PS00187">
    <property type="entry name" value="TPP_ENZYMES"/>
    <property type="match status" value="1"/>
</dbReference>
<dbReference type="GO" id="GO:0009099">
    <property type="term" value="P:L-valine biosynthetic process"/>
    <property type="evidence" value="ECO:0007669"/>
    <property type="project" value="TreeGrafter"/>
</dbReference>
<evidence type="ECO:0000256" key="2">
    <source>
        <dbReference type="ARBA" id="ARBA00023052"/>
    </source>
</evidence>
<sequence>MNSADTGGRLLVRSLIGQGVDTIFGIPGVQLDEAADALYSAADRVRFLCARNEQATTYMADGYARSTGRPGVAMVVPGPGVLNALSGLATAYATNSRVLLLAGQIDSRLIGKGTGALHEIPDQTGMLRRLTKWTGTARTAAEIPDLVARAFAELHGGRPRPVALELPPDVLAATADVPIPSVVAGSPVVPDQAEVERVAALLAGARRPLILVGGGVLAASSSTGASTALVDLAEALEAPVVVSENGRGAIDARHRLAFDALALRAFREDADLVLGVGTRFLTTFGTPLDVGGARIALVNAEPADLTGPRTPAATVHGDAGLSLAALAAAVGRPAREDRTEEFTTVRDWLARSLADIGPQREYLAAIRDALPDDGVFVSEFTQVGYAASMCFPTYHPHGYIGPGYQGTLGYGFATALGVKAADPDRAVISVSGDGGFSWTMQELSTARRFDLGLVTVVFNDGHYGNVRRIQKNRYGARYFASDLTNPDYQALAGAFGVGFDRAWNPRALRGVLREAVAANEPILVEVPVGEFPSPWHLIHEGLPQPVPVPPGAHLLSEQDRP</sequence>
<evidence type="ECO:0000256" key="3">
    <source>
        <dbReference type="RuleBase" id="RU362132"/>
    </source>
</evidence>
<comment type="caution">
    <text evidence="7">The sequence shown here is derived from an EMBL/GenBank/DDBJ whole genome shotgun (WGS) entry which is preliminary data.</text>
</comment>
<dbReference type="InterPro" id="IPR011766">
    <property type="entry name" value="TPP_enzyme_TPP-bd"/>
</dbReference>
<dbReference type="Proteomes" id="UP000185696">
    <property type="component" value="Unassembled WGS sequence"/>
</dbReference>
<evidence type="ECO:0000259" key="6">
    <source>
        <dbReference type="Pfam" id="PF02776"/>
    </source>
</evidence>
<keyword evidence="8" id="KW-1185">Reference proteome</keyword>
<dbReference type="PANTHER" id="PTHR18968">
    <property type="entry name" value="THIAMINE PYROPHOSPHATE ENZYMES"/>
    <property type="match status" value="1"/>
</dbReference>
<dbReference type="AlphaFoldDB" id="A0A7Z0WGJ4"/>
<accession>A0A7Z0WGJ4</accession>